<feature type="region of interest" description="Disordered" evidence="3">
    <location>
        <begin position="141"/>
        <end position="261"/>
    </location>
</feature>
<dbReference type="GO" id="GO:0005524">
    <property type="term" value="F:ATP binding"/>
    <property type="evidence" value="ECO:0007669"/>
    <property type="project" value="UniProtKB-KW"/>
</dbReference>
<dbReference type="OrthoDB" id="267323at2759"/>
<dbReference type="SUPFAM" id="SSF53254">
    <property type="entry name" value="Phosphoglycerate mutase-like"/>
    <property type="match status" value="1"/>
</dbReference>
<proteinExistence type="predicted"/>
<dbReference type="SUPFAM" id="SSF52540">
    <property type="entry name" value="P-loop containing nucleoside triphosphate hydrolases"/>
    <property type="match status" value="1"/>
</dbReference>
<feature type="compositionally biased region" description="Basic and acidic residues" evidence="3">
    <location>
        <begin position="404"/>
        <end position="413"/>
    </location>
</feature>
<evidence type="ECO:0000259" key="4">
    <source>
        <dbReference type="Pfam" id="PF01591"/>
    </source>
</evidence>
<reference evidence="5 6" key="1">
    <citation type="submission" date="2015-03" db="EMBL/GenBank/DDBJ databases">
        <title>RNA-seq based gene annotation and comparative genomics of four Zymoseptoria species reveal species-specific pathogenicity related genes and transposable element activity.</title>
        <authorList>
            <person name="Grandaubert J."/>
            <person name="Bhattacharyya A."/>
            <person name="Stukenbrock E.H."/>
        </authorList>
    </citation>
    <scope>NUCLEOTIDE SEQUENCE [LARGE SCALE GENOMIC DNA]</scope>
    <source>
        <strain evidence="5 6">Zb18110</strain>
    </source>
</reference>
<dbReference type="PANTHER" id="PTHR10606">
    <property type="entry name" value="6-PHOSPHOFRUCTO-2-KINASE/FRUCTOSE-2,6-BISPHOSPHATASE"/>
    <property type="match status" value="1"/>
</dbReference>
<feature type="compositionally biased region" description="Acidic residues" evidence="3">
    <location>
        <begin position="427"/>
        <end position="439"/>
    </location>
</feature>
<name>A0A0F4GG16_9PEZI</name>
<evidence type="ECO:0000313" key="5">
    <source>
        <dbReference type="EMBL" id="KJX96379.1"/>
    </source>
</evidence>
<evidence type="ECO:0000256" key="3">
    <source>
        <dbReference type="SAM" id="MobiDB-lite"/>
    </source>
</evidence>
<evidence type="ECO:0000256" key="1">
    <source>
        <dbReference type="ARBA" id="ARBA00022741"/>
    </source>
</evidence>
<dbReference type="Pfam" id="PF00300">
    <property type="entry name" value="His_Phos_1"/>
    <property type="match status" value="1"/>
</dbReference>
<feature type="domain" description="6-phosphofructo-2-kinase" evidence="4">
    <location>
        <begin position="434"/>
        <end position="606"/>
    </location>
</feature>
<dbReference type="Pfam" id="PF01591">
    <property type="entry name" value="6PF2K"/>
    <property type="match status" value="2"/>
</dbReference>
<evidence type="ECO:0000313" key="6">
    <source>
        <dbReference type="Proteomes" id="UP000033647"/>
    </source>
</evidence>
<feature type="compositionally biased region" description="Low complexity" evidence="3">
    <location>
        <begin position="109"/>
        <end position="120"/>
    </location>
</feature>
<dbReference type="PANTHER" id="PTHR10606:SF32">
    <property type="entry name" value="6-PHOSPHOFRUCTO-2-KINASE 1"/>
    <property type="match status" value="1"/>
</dbReference>
<keyword evidence="6" id="KW-1185">Reference proteome</keyword>
<dbReference type="InterPro" id="IPR027417">
    <property type="entry name" value="P-loop_NTPase"/>
</dbReference>
<feature type="compositionally biased region" description="Low complexity" evidence="3">
    <location>
        <begin position="12"/>
        <end position="48"/>
    </location>
</feature>
<feature type="region of interest" description="Disordered" evidence="3">
    <location>
        <begin position="108"/>
        <end position="127"/>
    </location>
</feature>
<keyword evidence="1" id="KW-0547">Nucleotide-binding</keyword>
<protein>
    <recommendedName>
        <fullName evidence="4">6-phosphofructo-2-kinase domain-containing protein</fullName>
    </recommendedName>
</protein>
<dbReference type="Gene3D" id="3.40.50.300">
    <property type="entry name" value="P-loop containing nucleotide triphosphate hydrolases"/>
    <property type="match status" value="2"/>
</dbReference>
<feature type="region of interest" description="Disordered" evidence="3">
    <location>
        <begin position="664"/>
        <end position="692"/>
    </location>
</feature>
<dbReference type="GO" id="GO:0003873">
    <property type="term" value="F:6-phosphofructo-2-kinase activity"/>
    <property type="evidence" value="ECO:0007669"/>
    <property type="project" value="InterPro"/>
</dbReference>
<feature type="region of interest" description="Disordered" evidence="3">
    <location>
        <begin position="1"/>
        <end position="48"/>
    </location>
</feature>
<comment type="caution">
    <text evidence="5">The sequence shown here is derived from an EMBL/GenBank/DDBJ whole genome shotgun (WGS) entry which is preliminary data.</text>
</comment>
<feature type="compositionally biased region" description="Pro residues" evidence="3">
    <location>
        <begin position="667"/>
        <end position="679"/>
    </location>
</feature>
<dbReference type="PRINTS" id="PR00991">
    <property type="entry name" value="6PFRUCTKNASE"/>
</dbReference>
<dbReference type="GO" id="GO:0005829">
    <property type="term" value="C:cytosol"/>
    <property type="evidence" value="ECO:0007669"/>
    <property type="project" value="TreeGrafter"/>
</dbReference>
<dbReference type="GO" id="GO:0006000">
    <property type="term" value="P:fructose metabolic process"/>
    <property type="evidence" value="ECO:0007669"/>
    <property type="project" value="InterPro"/>
</dbReference>
<dbReference type="Gene3D" id="3.40.50.1240">
    <property type="entry name" value="Phosphoglycerate mutase-like"/>
    <property type="match status" value="1"/>
</dbReference>
<dbReference type="PIRSF" id="PIRSF000709">
    <property type="entry name" value="6PFK_2-Ptase"/>
    <property type="match status" value="1"/>
</dbReference>
<dbReference type="GO" id="GO:0006003">
    <property type="term" value="P:fructose 2,6-bisphosphate metabolic process"/>
    <property type="evidence" value="ECO:0007669"/>
    <property type="project" value="InterPro"/>
</dbReference>
<accession>A0A0F4GG16</accession>
<gene>
    <name evidence="5" type="ORF">TI39_contig640g00002</name>
</gene>
<dbReference type="InterPro" id="IPR013079">
    <property type="entry name" value="6Phosfructo_kin"/>
</dbReference>
<feature type="region of interest" description="Disordered" evidence="3">
    <location>
        <begin position="323"/>
        <end position="372"/>
    </location>
</feature>
<keyword evidence="2" id="KW-0067">ATP-binding</keyword>
<feature type="domain" description="6-phosphofructo-2-kinase" evidence="4">
    <location>
        <begin position="274"/>
        <end position="336"/>
    </location>
</feature>
<dbReference type="SMART" id="SM00855">
    <property type="entry name" value="PGAM"/>
    <property type="match status" value="1"/>
</dbReference>
<dbReference type="STRING" id="1047168.A0A0F4GG16"/>
<dbReference type="InterPro" id="IPR003094">
    <property type="entry name" value="6Pfruct_kin"/>
</dbReference>
<feature type="compositionally biased region" description="Polar residues" evidence="3">
    <location>
        <begin position="390"/>
        <end position="403"/>
    </location>
</feature>
<dbReference type="EMBL" id="LAFY01000632">
    <property type="protein sequence ID" value="KJX96379.1"/>
    <property type="molecule type" value="Genomic_DNA"/>
</dbReference>
<sequence length="878" mass="97166">MPHNTDWAVQSSTFPPATAPGTTPDSGPDSATVSDSTNTSGPSTTSTADIATATPLATATASVDSVSHLNSNIHRAGTCSCWVDDNTSVGTFRRRQSSQHTQLAKYAMASNSNSASSSGGVTPDENHEKQFDQLRNQLGKTLSHQRGGSEEDGNSQRQFESRSEQKKQPPTHAKGSLGAALKGQLQDGTGATMAMNDTPATTAPSSPLLGGGLGKSAPTSNPESDPPAIIKLPMPMPLRQNSGTSTPRIRPTTLDVPGLTKSKVSPDGRIAKIDVGSKLVIVMVGLPARGKSYITKKITRYFNWLQFDTKIFNVGERRRVVAGGPNHLEKTKSQNGRDSRKNSRGMSVNTTTSPGLHQQSAQSPLSPGHRPSVAQIILNGDTRLSAPATPISSRSNSMVPNDSSEPKMGKLERQPSLATKVLSSDVPEVEEPEEDEEAMEQNSSFFDPSNKKAAQIREQVARETLDELLDYILDGEGSVGILDATNSTAERRKMIMDRIRERAGPQLNVLFLESRCVDQDLLESNMRLKLQGPDYKEMDPTVALADFKKRVAEYEKAYVPLGEYEEKNNMPYIQMIDVGRKVISHQIKGFLMAQANYYLLNFNLSPRQIWITRHGLSLDNVSGKIGGDSDLAPEGLLYARSLTLFMNEKRKEWDLKQIETLKKTHFPPQPGDVTPPNPHYHPQSPDSLSSQDASLYAEGEQLGYEPKPFCVWTSMLKRSIQTAQYFDDDEYDSKQMRMLDELNAGVMEGLTYNCISTQFPSEYRSRKADKLHYRYPGPGGEGYLDIINRLRPVIVELERMMDHVLLVGHRSVARVLLAYFLGLNREEVADLDVPLGMLYCLEPRPYGVDFKAYRWNKDMEWFVECPDFELKRAEDDMQ</sequence>
<evidence type="ECO:0000256" key="2">
    <source>
        <dbReference type="ARBA" id="ARBA00022840"/>
    </source>
</evidence>
<dbReference type="InterPro" id="IPR029033">
    <property type="entry name" value="His_PPase_superfam"/>
</dbReference>
<feature type="compositionally biased region" description="Basic and acidic residues" evidence="3">
    <location>
        <begin position="327"/>
        <end position="341"/>
    </location>
</feature>
<dbReference type="InterPro" id="IPR013078">
    <property type="entry name" value="His_Pase_superF_clade-1"/>
</dbReference>
<dbReference type="AlphaFoldDB" id="A0A0F4GG16"/>
<feature type="region of interest" description="Disordered" evidence="3">
    <location>
        <begin position="384"/>
        <end position="451"/>
    </location>
</feature>
<organism evidence="5 6">
    <name type="scientific">Zymoseptoria brevis</name>
    <dbReference type="NCBI Taxonomy" id="1047168"/>
    <lineage>
        <taxon>Eukaryota</taxon>
        <taxon>Fungi</taxon>
        <taxon>Dikarya</taxon>
        <taxon>Ascomycota</taxon>
        <taxon>Pezizomycotina</taxon>
        <taxon>Dothideomycetes</taxon>
        <taxon>Dothideomycetidae</taxon>
        <taxon>Mycosphaerellales</taxon>
        <taxon>Mycosphaerellaceae</taxon>
        <taxon>Zymoseptoria</taxon>
    </lineage>
</organism>
<dbReference type="Proteomes" id="UP000033647">
    <property type="component" value="Unassembled WGS sequence"/>
</dbReference>
<feature type="compositionally biased region" description="Polar residues" evidence="3">
    <location>
        <begin position="344"/>
        <end position="365"/>
    </location>
</feature>